<organism evidence="1 2">
    <name type="scientific">Blautia hydrogenotrophica (strain DSM 10507 / JCM 14656 / S5a33)</name>
    <name type="common">Ruminococcus hydrogenotrophicus</name>
    <dbReference type="NCBI Taxonomy" id="476272"/>
    <lineage>
        <taxon>Bacteria</taxon>
        <taxon>Bacillati</taxon>
        <taxon>Bacillota</taxon>
        <taxon>Clostridia</taxon>
        <taxon>Lachnospirales</taxon>
        <taxon>Lachnospiraceae</taxon>
        <taxon>Blautia</taxon>
    </lineage>
</organism>
<dbReference type="RefSeq" id="WP_005948628.1">
    <property type="nucleotide sequence ID" value="NZ_CP136423.1"/>
</dbReference>
<reference evidence="1 2" key="2">
    <citation type="submission" date="2009-02" db="EMBL/GenBank/DDBJ databases">
        <title>Draft genome sequence of Blautia hydrogenotrophica DSM 10507 (Ruminococcus hydrogenotrophicus DSM 10507).</title>
        <authorList>
            <person name="Sudarsanam P."/>
            <person name="Ley R."/>
            <person name="Guruge J."/>
            <person name="Turnbaugh P.J."/>
            <person name="Mahowald M."/>
            <person name="Liep D."/>
            <person name="Gordon J."/>
        </authorList>
    </citation>
    <scope>NUCLEOTIDE SEQUENCE [LARGE SCALE GENOMIC DNA]</scope>
    <source>
        <strain evidence="2">DSM 10507 / JCM 14656 / S5a33</strain>
    </source>
</reference>
<dbReference type="HOGENOM" id="CLU_1583651_0_0_9"/>
<gene>
    <name evidence="1" type="ORF">RUMHYD_01781</name>
</gene>
<sequence>MPEEAKNKPKRYDIDGYDVVTNAIKDLLNDFPGLLEGESIKFSTLEEESGISFYPISGAVIATETTSVTGKVNQLCNYPFYVVYRTSADSQNSKIDIKEFLDNLGKWLEKQSITIDGEVKKLKDYPMLTENREITEIARQTPAYLDSISEGNVQDWVISLALKYRNIFYKNR</sequence>
<dbReference type="PATRIC" id="fig|476272.21.peg.2158"/>
<dbReference type="eggNOG" id="ENOG5032EX5">
    <property type="taxonomic scope" value="Bacteria"/>
</dbReference>
<accession>C0CLP6</accession>
<dbReference type="AlphaFoldDB" id="C0CLP6"/>
<evidence type="ECO:0000313" key="1">
    <source>
        <dbReference type="EMBL" id="EEG49308.1"/>
    </source>
</evidence>
<dbReference type="Proteomes" id="UP000003100">
    <property type="component" value="Unassembled WGS sequence"/>
</dbReference>
<reference evidence="1 2" key="1">
    <citation type="submission" date="2009-01" db="EMBL/GenBank/DDBJ databases">
        <authorList>
            <person name="Fulton L."/>
            <person name="Clifton S."/>
            <person name="Fulton B."/>
            <person name="Xu J."/>
            <person name="Minx P."/>
            <person name="Pepin K.H."/>
            <person name="Johnson M."/>
            <person name="Bhonagiri V."/>
            <person name="Nash W.E."/>
            <person name="Mardis E.R."/>
            <person name="Wilson R.K."/>
        </authorList>
    </citation>
    <scope>NUCLEOTIDE SEQUENCE [LARGE SCALE GENOMIC DNA]</scope>
    <source>
        <strain evidence="2">DSM 10507 / JCM 14656 / S5a33</strain>
    </source>
</reference>
<keyword evidence="2" id="KW-1185">Reference proteome</keyword>
<protein>
    <submittedName>
        <fullName evidence="1">Uncharacterized protein</fullName>
    </submittedName>
</protein>
<comment type="caution">
    <text evidence="1">The sequence shown here is derived from an EMBL/GenBank/DDBJ whole genome shotgun (WGS) entry which is preliminary data.</text>
</comment>
<dbReference type="EMBL" id="ACBZ01000090">
    <property type="protein sequence ID" value="EEG49308.1"/>
    <property type="molecule type" value="Genomic_DNA"/>
</dbReference>
<dbReference type="GeneID" id="86822018"/>
<evidence type="ECO:0000313" key="2">
    <source>
        <dbReference type="Proteomes" id="UP000003100"/>
    </source>
</evidence>
<name>C0CLP6_BLAHS</name>
<proteinExistence type="predicted"/>